<evidence type="ECO:0000313" key="4">
    <source>
        <dbReference type="Proteomes" id="UP000008810"/>
    </source>
</evidence>
<sequence length="92" mass="10653">MLVCYFCYCEFISCCAAGVPWLYMRNLVYKSRAQFAKDHQQYKKVVIASRCLNLVRACLDKSLARSIVQDMKSIAASLECSFFFVYLFFLSS</sequence>
<keyword evidence="1" id="KW-0812">Transmembrane</keyword>
<keyword evidence="4" id="KW-1185">Reference proteome</keyword>
<dbReference type="EnsemblPlants" id="KQJ89954">
    <property type="protein sequence ID" value="KQJ89954"/>
    <property type="gene ID" value="BRADI_4g28695v3"/>
</dbReference>
<dbReference type="EMBL" id="CM000883">
    <property type="protein sequence ID" value="KQJ89954.1"/>
    <property type="molecule type" value="Genomic_DNA"/>
</dbReference>
<protein>
    <submittedName>
        <fullName evidence="2 3">Uncharacterized protein</fullName>
    </submittedName>
</protein>
<dbReference type="InParanoid" id="A0A0Q3H9G6"/>
<reference evidence="2" key="2">
    <citation type="submission" date="2017-06" db="EMBL/GenBank/DDBJ databases">
        <title>WGS assembly of Brachypodium distachyon.</title>
        <authorList>
            <consortium name="The International Brachypodium Initiative"/>
            <person name="Lucas S."/>
            <person name="Harmon-Smith M."/>
            <person name="Lail K."/>
            <person name="Tice H."/>
            <person name="Grimwood J."/>
            <person name="Bruce D."/>
            <person name="Barry K."/>
            <person name="Shu S."/>
            <person name="Lindquist E."/>
            <person name="Wang M."/>
            <person name="Pitluck S."/>
            <person name="Vogel J.P."/>
            <person name="Garvin D.F."/>
            <person name="Mockler T.C."/>
            <person name="Schmutz J."/>
            <person name="Rokhsar D."/>
            <person name="Bevan M.W."/>
        </authorList>
    </citation>
    <scope>NUCLEOTIDE SEQUENCE</scope>
    <source>
        <strain evidence="2">Bd21</strain>
    </source>
</reference>
<keyword evidence="1" id="KW-0472">Membrane</keyword>
<evidence type="ECO:0000313" key="3">
    <source>
        <dbReference type="EnsemblPlants" id="KQJ89954"/>
    </source>
</evidence>
<feature type="transmembrane region" description="Helical" evidence="1">
    <location>
        <begin position="71"/>
        <end position="89"/>
    </location>
</feature>
<reference evidence="2 3" key="1">
    <citation type="journal article" date="2010" name="Nature">
        <title>Genome sequencing and analysis of the model grass Brachypodium distachyon.</title>
        <authorList>
            <consortium name="International Brachypodium Initiative"/>
        </authorList>
    </citation>
    <scope>NUCLEOTIDE SEQUENCE [LARGE SCALE GENOMIC DNA]</scope>
    <source>
        <strain evidence="2 3">Bd21</strain>
    </source>
</reference>
<dbReference type="Gramene" id="KQJ89954">
    <property type="protein sequence ID" value="KQJ89954"/>
    <property type="gene ID" value="BRADI_4g28695v3"/>
</dbReference>
<proteinExistence type="predicted"/>
<gene>
    <name evidence="2" type="ORF">BRADI_4g28695v3</name>
</gene>
<keyword evidence="1" id="KW-1133">Transmembrane helix</keyword>
<reference evidence="3" key="3">
    <citation type="submission" date="2018-08" db="UniProtKB">
        <authorList>
            <consortium name="EnsemblPlants"/>
        </authorList>
    </citation>
    <scope>IDENTIFICATION</scope>
    <source>
        <strain evidence="3">cv. Bd21</strain>
    </source>
</reference>
<accession>A0A0Q3H9G6</accession>
<organism evidence="2">
    <name type="scientific">Brachypodium distachyon</name>
    <name type="common">Purple false brome</name>
    <name type="synonym">Trachynia distachya</name>
    <dbReference type="NCBI Taxonomy" id="15368"/>
    <lineage>
        <taxon>Eukaryota</taxon>
        <taxon>Viridiplantae</taxon>
        <taxon>Streptophyta</taxon>
        <taxon>Embryophyta</taxon>
        <taxon>Tracheophyta</taxon>
        <taxon>Spermatophyta</taxon>
        <taxon>Magnoliopsida</taxon>
        <taxon>Liliopsida</taxon>
        <taxon>Poales</taxon>
        <taxon>Poaceae</taxon>
        <taxon>BOP clade</taxon>
        <taxon>Pooideae</taxon>
        <taxon>Stipodae</taxon>
        <taxon>Brachypodieae</taxon>
        <taxon>Brachypodium</taxon>
    </lineage>
</organism>
<evidence type="ECO:0000313" key="2">
    <source>
        <dbReference type="EMBL" id="KQJ89954.1"/>
    </source>
</evidence>
<evidence type="ECO:0000256" key="1">
    <source>
        <dbReference type="SAM" id="Phobius"/>
    </source>
</evidence>
<name>A0A0Q3H9G6_BRADI</name>
<dbReference type="AlphaFoldDB" id="A0A0Q3H9G6"/>
<dbReference type="Proteomes" id="UP000008810">
    <property type="component" value="Chromosome 4"/>
</dbReference>